<feature type="transmembrane region" description="Helical" evidence="5">
    <location>
        <begin position="33"/>
        <end position="52"/>
    </location>
</feature>
<proteinExistence type="predicted"/>
<accession>K9YJM1</accession>
<evidence type="ECO:0000256" key="4">
    <source>
        <dbReference type="ARBA" id="ARBA00023136"/>
    </source>
</evidence>
<dbReference type="BioCyc" id="CSTA292563:G1353-1192-MONOMER"/>
<comment type="subcellular location">
    <subcellularLocation>
        <location evidence="1">Membrane</location>
        <topology evidence="1">Multi-pass membrane protein</topology>
    </subcellularLocation>
</comment>
<dbReference type="Gene3D" id="1.20.120.1630">
    <property type="match status" value="1"/>
</dbReference>
<dbReference type="KEGG" id="csn:Cyast_1185"/>
<dbReference type="PANTHER" id="PTHR35988:SF2">
    <property type="entry name" value="15-CIS-ZETA-CAROTENE ISOMERASE, CHLOROPLASTIC"/>
    <property type="match status" value="1"/>
</dbReference>
<feature type="transmembrane region" description="Helical" evidence="5">
    <location>
        <begin position="232"/>
        <end position="250"/>
    </location>
</feature>
<protein>
    <submittedName>
        <fullName evidence="7">NnrU protein</fullName>
    </submittedName>
</protein>
<dbReference type="GO" id="GO:0090471">
    <property type="term" value="F:9,15,9'-tri-cis-zeta-carotene isomerase activity"/>
    <property type="evidence" value="ECO:0007669"/>
    <property type="project" value="TreeGrafter"/>
</dbReference>
<evidence type="ECO:0000313" key="7">
    <source>
        <dbReference type="EMBL" id="AFZ47151.1"/>
    </source>
</evidence>
<evidence type="ECO:0000259" key="6">
    <source>
        <dbReference type="Pfam" id="PF07298"/>
    </source>
</evidence>
<keyword evidence="2 5" id="KW-0812">Transmembrane</keyword>
<evidence type="ECO:0000256" key="2">
    <source>
        <dbReference type="ARBA" id="ARBA00022692"/>
    </source>
</evidence>
<dbReference type="STRING" id="292563.Cyast_1185"/>
<name>K9YJM1_CYASC</name>
<feature type="transmembrane region" description="Helical" evidence="5">
    <location>
        <begin position="156"/>
        <end position="184"/>
    </location>
</feature>
<dbReference type="AlphaFoldDB" id="K9YJM1"/>
<feature type="transmembrane region" description="Helical" evidence="5">
    <location>
        <begin position="64"/>
        <end position="85"/>
    </location>
</feature>
<organism evidence="7 8">
    <name type="scientific">Cyanobacterium stanieri (strain ATCC 29140 / PCC 7202)</name>
    <dbReference type="NCBI Taxonomy" id="292563"/>
    <lineage>
        <taxon>Bacteria</taxon>
        <taxon>Bacillati</taxon>
        <taxon>Cyanobacteriota</taxon>
        <taxon>Cyanophyceae</taxon>
        <taxon>Oscillatoriophycideae</taxon>
        <taxon>Chroococcales</taxon>
        <taxon>Geminocystaceae</taxon>
        <taxon>Cyanobacterium</taxon>
    </lineage>
</organism>
<dbReference type="InterPro" id="IPR009915">
    <property type="entry name" value="NnrU_dom"/>
</dbReference>
<evidence type="ECO:0000256" key="3">
    <source>
        <dbReference type="ARBA" id="ARBA00022989"/>
    </source>
</evidence>
<evidence type="ECO:0000256" key="1">
    <source>
        <dbReference type="ARBA" id="ARBA00004141"/>
    </source>
</evidence>
<feature type="domain" description="NnrU" evidence="6">
    <location>
        <begin position="35"/>
        <end position="254"/>
    </location>
</feature>
<dbReference type="Proteomes" id="UP000010483">
    <property type="component" value="Chromosome"/>
</dbReference>
<dbReference type="GO" id="GO:0016020">
    <property type="term" value="C:membrane"/>
    <property type="evidence" value="ECO:0007669"/>
    <property type="project" value="UniProtKB-SubCell"/>
</dbReference>
<dbReference type="Pfam" id="PF07298">
    <property type="entry name" value="NnrU"/>
    <property type="match status" value="1"/>
</dbReference>
<keyword evidence="8" id="KW-1185">Reference proteome</keyword>
<gene>
    <name evidence="7" type="ordered locus">Cyast_1185</name>
</gene>
<dbReference type="PATRIC" id="fig|292563.3.peg.1243"/>
<evidence type="ECO:0000256" key="5">
    <source>
        <dbReference type="SAM" id="Phobius"/>
    </source>
</evidence>
<dbReference type="EMBL" id="CP003940">
    <property type="protein sequence ID" value="AFZ47151.1"/>
    <property type="molecule type" value="Genomic_DNA"/>
</dbReference>
<reference evidence="8" key="1">
    <citation type="journal article" date="2013" name="Proc. Natl. Acad. Sci. U.S.A.">
        <title>Improving the coverage of the cyanobacterial phylum using diversity-driven genome sequencing.</title>
        <authorList>
            <person name="Shih P.M."/>
            <person name="Wu D."/>
            <person name="Latifi A."/>
            <person name="Axen S.D."/>
            <person name="Fewer D.P."/>
            <person name="Talla E."/>
            <person name="Calteau A."/>
            <person name="Cai F."/>
            <person name="Tandeau de Marsac N."/>
            <person name="Rippka R."/>
            <person name="Herdman M."/>
            <person name="Sivonen K."/>
            <person name="Coursin T."/>
            <person name="Laurent T."/>
            <person name="Goodwin L."/>
            <person name="Nolan M."/>
            <person name="Davenport K.W."/>
            <person name="Han C.S."/>
            <person name="Rubin E.M."/>
            <person name="Eisen J.A."/>
            <person name="Woyke T."/>
            <person name="Gugger M."/>
            <person name="Kerfeld C.A."/>
        </authorList>
    </citation>
    <scope>NUCLEOTIDE SEQUENCE [LARGE SCALE GENOMIC DNA]</scope>
    <source>
        <strain evidence="8">ATCC 29140 / PCC 7202</strain>
    </source>
</reference>
<keyword evidence="3 5" id="KW-1133">Transmembrane helix</keyword>
<sequence>MTPFAVEIIKFFPPYSFFLGIIDSAGWLTPSHLIMLGLLVAFAIAHSGLAALRPWGESKIGARLYRVLFALVSIPFATVLIIYFFNHRYDGALLWQIQEVSGVKTTVWILSAISFIFLYPATFNLLEIAAIQKPQVHLYESGIIRISRHPQMVGQVIWCIAHTIWLGTSFMVVTSLGLIAHHLFAVWHGDKRLTKRYGEAFLRVKERTSVLPGLAILDGRQKLQWQEFLKPAYVGVTAFTLLFWFIHPWLMTVTNKVNW</sequence>
<keyword evidence="4 5" id="KW-0472">Membrane</keyword>
<dbReference type="PANTHER" id="PTHR35988">
    <property type="entry name" value="15-CIS-ZETA-CAROTENE ISOMERASE, CHLOROPLASTIC"/>
    <property type="match status" value="1"/>
</dbReference>
<evidence type="ECO:0000313" key="8">
    <source>
        <dbReference type="Proteomes" id="UP000010483"/>
    </source>
</evidence>
<feature type="transmembrane region" description="Helical" evidence="5">
    <location>
        <begin position="105"/>
        <end position="126"/>
    </location>
</feature>
<dbReference type="eggNOG" id="COG4094">
    <property type="taxonomic scope" value="Bacteria"/>
</dbReference>
<dbReference type="HOGENOM" id="CLU_080297_0_0_3"/>